<protein>
    <submittedName>
        <fullName evidence="1">Uncharacterized protein</fullName>
    </submittedName>
</protein>
<dbReference type="AlphaFoldDB" id="A0ABD4SRS2"/>
<dbReference type="EMBL" id="JAJAXM010000017">
    <property type="protein sequence ID" value="MCG9026308.1"/>
    <property type="molecule type" value="Genomic_DNA"/>
</dbReference>
<reference evidence="1 2" key="1">
    <citation type="submission" date="2021-10" db="EMBL/GenBank/DDBJ databases">
        <title>Whole-genome sequencing analysis of Laribacter hongkongensis: virulence gene profiles, carbohydrate-active enzyme prediction, and antimicrobial resistance characterization.</title>
        <authorList>
            <person name="Yuan P."/>
            <person name="Zhan Y."/>
            <person name="Chen D."/>
        </authorList>
    </citation>
    <scope>NUCLEOTIDE SEQUENCE [LARGE SCALE GENOMIC DNA]</scope>
    <source>
        <strain evidence="1 2">W67</strain>
    </source>
</reference>
<proteinExistence type="predicted"/>
<comment type="caution">
    <text evidence="1">The sequence shown here is derived from an EMBL/GenBank/DDBJ whole genome shotgun (WGS) entry which is preliminary data.</text>
</comment>
<accession>A0ABD4SRS2</accession>
<evidence type="ECO:0000313" key="2">
    <source>
        <dbReference type="Proteomes" id="UP001200247"/>
    </source>
</evidence>
<dbReference type="RefSeq" id="WP_239894126.1">
    <property type="nucleotide sequence ID" value="NZ_JAJAXM010000017.1"/>
</dbReference>
<organism evidence="1 2">
    <name type="scientific">Laribacter hongkongensis</name>
    <dbReference type="NCBI Taxonomy" id="168471"/>
    <lineage>
        <taxon>Bacteria</taxon>
        <taxon>Pseudomonadati</taxon>
        <taxon>Pseudomonadota</taxon>
        <taxon>Betaproteobacteria</taxon>
        <taxon>Neisseriales</taxon>
        <taxon>Aquaspirillaceae</taxon>
        <taxon>Laribacter</taxon>
    </lineage>
</organism>
<sequence length="143" mass="16290">MEYLEFIALTDSYRQRITLHDIDQVELGHAYENLLAPVMTCKTATLKCGTGYTATGHISWKRAYFSIFDDDVQIASIAVCLHSTTATPLWCLLYLSEHPPSLPPSNDPWVAIRYDGPESATPQWLARLAWHAAWYLMEERVDD</sequence>
<evidence type="ECO:0000313" key="1">
    <source>
        <dbReference type="EMBL" id="MCG9026308.1"/>
    </source>
</evidence>
<dbReference type="Proteomes" id="UP001200247">
    <property type="component" value="Unassembled WGS sequence"/>
</dbReference>
<name>A0ABD4SRS2_9NEIS</name>
<gene>
    <name evidence="1" type="ORF">LH440_10445</name>
</gene>